<evidence type="ECO:0000256" key="2">
    <source>
        <dbReference type="ARBA" id="ARBA00008064"/>
    </source>
</evidence>
<keyword evidence="3 9" id="KW-0813">Transport</keyword>
<comment type="subcellular location">
    <subcellularLocation>
        <location evidence="1 9">Cell outer membrane</location>
        <topology evidence="1 9">Multi-pass membrane protein</topology>
    </subcellularLocation>
</comment>
<dbReference type="GO" id="GO:0009279">
    <property type="term" value="C:cell outer membrane"/>
    <property type="evidence" value="ECO:0007669"/>
    <property type="project" value="UniProtKB-SubCell"/>
</dbReference>
<keyword evidence="4" id="KW-1134">Transmembrane beta strand</keyword>
<evidence type="ECO:0000256" key="8">
    <source>
        <dbReference type="ARBA" id="ARBA00023237"/>
    </source>
</evidence>
<dbReference type="InterPro" id="IPR025885">
    <property type="entry name" value="PapC_N"/>
</dbReference>
<evidence type="ECO:0000256" key="3">
    <source>
        <dbReference type="ARBA" id="ARBA00022448"/>
    </source>
</evidence>
<comment type="caution">
    <text evidence="13">The sequence shown here is derived from an EMBL/GenBank/DDBJ whole genome shotgun (WGS) entry which is preliminary data.</text>
</comment>
<dbReference type="EMBL" id="AHPN01000001">
    <property type="protein sequence ID" value="EIK58895.1"/>
    <property type="molecule type" value="Genomic_DNA"/>
</dbReference>
<feature type="domain" description="PapC N-terminal" evidence="12">
    <location>
        <begin position="10"/>
        <end position="157"/>
    </location>
</feature>
<reference evidence="13" key="1">
    <citation type="journal article" date="2012" name="PLoS Genet.">
        <title>Comparative Genomics of Plant-Associated Pseudomonas spp.: Insights into Diversity and Inheritance of Traits Involved in Multitrophic Interactions.</title>
        <authorList>
            <person name="Loper J.E."/>
            <person name="Hassan K.A."/>
            <person name="Mavrodi D.V."/>
            <person name="Davis E.W.II."/>
            <person name="Lim C.K."/>
            <person name="Shaffer B.T."/>
            <person name="Elbourne L.D."/>
            <person name="Stockwell V.O."/>
            <person name="Hartney S.L."/>
            <person name="Breakwell K."/>
            <person name="Henkels M.D."/>
            <person name="Tetu S.G."/>
            <person name="Rangel L.I."/>
            <person name="Kidarsa T.A."/>
            <person name="Wilson N.L."/>
            <person name="van de Mortel J.E."/>
            <person name="Song C."/>
            <person name="Blumhagen R."/>
            <person name="Radune D."/>
            <person name="Hostetler J.B."/>
            <person name="Brinkac L.M."/>
            <person name="Durkin A.S."/>
            <person name="Kluepfel D.A."/>
            <person name="Wechter W.P."/>
            <person name="Anderson A.J."/>
            <person name="Kim Y.C."/>
            <person name="Pierson L.S.III."/>
            <person name="Pierson E.A."/>
            <person name="Lindow S.E."/>
            <person name="Kobayashi D.Y."/>
            <person name="Raaijmakers J.M."/>
            <person name="Weller D.M."/>
            <person name="Thomashow L.S."/>
            <person name="Allen A.E."/>
            <person name="Paulsen I.T."/>
        </authorList>
    </citation>
    <scope>NUCLEOTIDE SEQUENCE [LARGE SCALE GENOMIC DNA]</scope>
    <source>
        <strain evidence="13">SS101</strain>
    </source>
</reference>
<dbReference type="PANTHER" id="PTHR30451">
    <property type="entry name" value="OUTER MEMBRANE USHER PROTEIN"/>
    <property type="match status" value="1"/>
</dbReference>
<evidence type="ECO:0000259" key="11">
    <source>
        <dbReference type="Pfam" id="PF13953"/>
    </source>
</evidence>
<proteinExistence type="inferred from homology"/>
<dbReference type="GO" id="GO:0015473">
    <property type="term" value="F:fimbrial usher porin activity"/>
    <property type="evidence" value="ECO:0007669"/>
    <property type="project" value="InterPro"/>
</dbReference>
<dbReference type="PATRIC" id="fig|1038924.3.peg.1448"/>
<dbReference type="PROSITE" id="PS01151">
    <property type="entry name" value="FIMBRIAL_USHER"/>
    <property type="match status" value="1"/>
</dbReference>
<dbReference type="FunFam" id="2.60.40.3110:FF:000001">
    <property type="entry name" value="Putative fimbrial outer membrane usher"/>
    <property type="match status" value="1"/>
</dbReference>
<name>I4K2F5_9PSED</name>
<feature type="region of interest" description="Disordered" evidence="10">
    <location>
        <begin position="557"/>
        <end position="616"/>
    </location>
</feature>
<dbReference type="AlphaFoldDB" id="I4K2F5"/>
<protein>
    <submittedName>
        <fullName evidence="13">Fimbrial usher protein</fullName>
    </submittedName>
</protein>
<dbReference type="InterPro" id="IPR025949">
    <property type="entry name" value="PapC-like_C"/>
</dbReference>
<comment type="similarity">
    <text evidence="2 9">Belongs to the fimbrial export usher family.</text>
</comment>
<dbReference type="GO" id="GO:0009297">
    <property type="term" value="P:pilus assembly"/>
    <property type="evidence" value="ECO:0007669"/>
    <property type="project" value="InterPro"/>
</dbReference>
<evidence type="ECO:0000313" key="13">
    <source>
        <dbReference type="EMBL" id="EIK58895.1"/>
    </source>
</evidence>
<dbReference type="Pfam" id="PF00577">
    <property type="entry name" value="Usher"/>
    <property type="match status" value="1"/>
</dbReference>
<evidence type="ECO:0000256" key="1">
    <source>
        <dbReference type="ARBA" id="ARBA00004571"/>
    </source>
</evidence>
<feature type="domain" description="PapC-like C-terminal" evidence="11">
    <location>
        <begin position="730"/>
        <end position="790"/>
    </location>
</feature>
<evidence type="ECO:0000256" key="4">
    <source>
        <dbReference type="ARBA" id="ARBA00022452"/>
    </source>
</evidence>
<evidence type="ECO:0000256" key="7">
    <source>
        <dbReference type="ARBA" id="ARBA00023136"/>
    </source>
</evidence>
<dbReference type="InterPro" id="IPR037224">
    <property type="entry name" value="PapC_N_sf"/>
</dbReference>
<keyword evidence="5 9" id="KW-0812">Transmembrane</keyword>
<dbReference type="Gene3D" id="2.60.40.3110">
    <property type="match status" value="1"/>
</dbReference>
<dbReference type="SUPFAM" id="SSF141729">
    <property type="entry name" value="FimD N-terminal domain-like"/>
    <property type="match status" value="1"/>
</dbReference>
<evidence type="ECO:0000256" key="6">
    <source>
        <dbReference type="ARBA" id="ARBA00022729"/>
    </source>
</evidence>
<dbReference type="Pfam" id="PF13953">
    <property type="entry name" value="PapC_C"/>
    <property type="match status" value="1"/>
</dbReference>
<dbReference type="Gene3D" id="2.60.40.2070">
    <property type="match status" value="1"/>
</dbReference>
<dbReference type="PANTHER" id="PTHR30451:SF20">
    <property type="entry name" value="FIMBRIAE USHER"/>
    <property type="match status" value="1"/>
</dbReference>
<organism evidence="13">
    <name type="scientific">Pseudomonas lactis</name>
    <dbReference type="NCBI Taxonomy" id="1615674"/>
    <lineage>
        <taxon>Bacteria</taxon>
        <taxon>Pseudomonadati</taxon>
        <taxon>Pseudomonadota</taxon>
        <taxon>Gammaproteobacteria</taxon>
        <taxon>Pseudomonadales</taxon>
        <taxon>Pseudomonadaceae</taxon>
        <taxon>Pseudomonas</taxon>
    </lineage>
</organism>
<keyword evidence="6" id="KW-0732">Signal</keyword>
<dbReference type="InterPro" id="IPR043142">
    <property type="entry name" value="PapC-like_C_sf"/>
</dbReference>
<dbReference type="Pfam" id="PF13954">
    <property type="entry name" value="PapC_N"/>
    <property type="match status" value="1"/>
</dbReference>
<feature type="compositionally biased region" description="Basic and acidic residues" evidence="10">
    <location>
        <begin position="576"/>
        <end position="592"/>
    </location>
</feature>
<evidence type="ECO:0000256" key="9">
    <source>
        <dbReference type="RuleBase" id="RU003884"/>
    </source>
</evidence>
<keyword evidence="7 9" id="KW-0472">Membrane</keyword>
<dbReference type="RefSeq" id="WP_003189502.1">
    <property type="nucleotide sequence ID" value="NZ_CM001513.1"/>
</dbReference>
<accession>I4K2F5</accession>
<dbReference type="InterPro" id="IPR000015">
    <property type="entry name" value="Fimb_usher"/>
</dbReference>
<dbReference type="Gene3D" id="2.60.40.2610">
    <property type="entry name" value="Outer membrane usher protein FimD, plug domain"/>
    <property type="match status" value="1"/>
</dbReference>
<keyword evidence="9" id="KW-1029">Fimbrium biogenesis</keyword>
<evidence type="ECO:0000256" key="10">
    <source>
        <dbReference type="SAM" id="MobiDB-lite"/>
    </source>
</evidence>
<dbReference type="InterPro" id="IPR018030">
    <property type="entry name" value="Fimbrial_membr_usher_CS"/>
</dbReference>
<evidence type="ECO:0000256" key="5">
    <source>
        <dbReference type="ARBA" id="ARBA00022692"/>
    </source>
</evidence>
<dbReference type="HOGENOM" id="CLU_009120_1_0_6"/>
<feature type="compositionally biased region" description="Polar residues" evidence="10">
    <location>
        <begin position="593"/>
        <end position="606"/>
    </location>
</feature>
<evidence type="ECO:0000259" key="12">
    <source>
        <dbReference type="Pfam" id="PF13954"/>
    </source>
</evidence>
<dbReference type="Gene3D" id="3.10.20.410">
    <property type="match status" value="1"/>
</dbReference>
<keyword evidence="8 9" id="KW-0998">Cell outer membrane</keyword>
<dbReference type="Proteomes" id="UP000003213">
    <property type="component" value="Chromosome"/>
</dbReference>
<dbReference type="InterPro" id="IPR042186">
    <property type="entry name" value="FimD_plug_dom"/>
</dbReference>
<sequence>MPLAMAEDVQFNDAFLPVGSSGIDLSLFQSGNPVMSGEYRADILVNSTLAGRQDVRIVSDAKGTNPRVCIDIRMLELLGVNVAMLSEAALAALAAEGQCPVINELIDGASAFFSPETQQLDLSIPQVAMRRNARGYVSPELWDRGVRSAILGYDFNGNHNRTQSGNYDSAYLGLNAGLNVGDWRLRHNGSLTWQTLAGSKYQKINTFAQRDLTGLKSQLTVGEANTSGEIFDTLAYRGVEVASDDRMLPDALRGYAPVVRGIARTNARVSISQGGNLLLQTTVSPGAFVIDDLYSTGYGGDLQVTVLEADGTEQRFTVAYASVNQLLRPGTSRFSLTVGETRNNYVDQQVKLLQGTYQRGLVNSLTGFTGAQVGEGYASLLGGMAFGTPIGAMAVDVTHARTEMAGGTEQGQSLRVSYSKNIQSTGSNFSLAAYRFSTSGYLDFNNAVLFRDADKTGVDATGFGRPRNRLTLTVDQSFAEWGHVSMSGFTQNYWNKPGRDVQYQMGYSKQVGRVSYGVNLSRSRAGLGDMQNTMLFTASMPLEFGSSTNIPQLSARIGRDSQGNYSQQATVSGSAGEDREYGYSLTADRDGPSRSTNTSANGQYQGSKARINGSLSQGDGYSSASIGAGGTIVAHPNGVTLTPYSGETMAVINAPGAAGAKVVGYPGLRLDDKGTAVMAYLQPYQLNEVAIDPEGTDQSVELNETSQQIAPRAGAVVSVNFVTVKGDALLLSVRLKDQSPLPFGANVVDDAGNSVGTVGQGGQLYARVKEGTQRLQVNWGGQNDQSCTLQVPAVKEHGQVLKANAICLDDTRLTDLDSDDVIKSARR</sequence>
<feature type="compositionally biased region" description="Polar residues" evidence="10">
    <location>
        <begin position="561"/>
        <end position="573"/>
    </location>
</feature>
<gene>
    <name evidence="13" type="ORF">PflSS101_1477</name>
</gene>